<sequence>MASIRAVLNEPEEDDPQTTLNKAENNWDAVDGNIQSAFVYQLPQYAGHERSIGPFNTPTCCSHIVRADRRSPSPSPTQCAAMPSTPTKAHATPTSAAASPAIVPGGQFEMPPKQALCVAEPQEEVVKETKVYILFDGIDHFHGVFTSYRTTFKTPGIEEHVKGYNNTVFKAFCMLEIVEKCYQEAKDTGMLDVLHHKTEWETVYVVIQGVKPGMYIRWGLLIKEGLDWRGRVVMFAIGSASQGRAAFNQWKNTGKVSLAL</sequence>
<protein>
    <submittedName>
        <fullName evidence="2">Uncharacterized protein</fullName>
    </submittedName>
</protein>
<organism evidence="2 3">
    <name type="scientific">Gymnopus androsaceus JB14</name>
    <dbReference type="NCBI Taxonomy" id="1447944"/>
    <lineage>
        <taxon>Eukaryota</taxon>
        <taxon>Fungi</taxon>
        <taxon>Dikarya</taxon>
        <taxon>Basidiomycota</taxon>
        <taxon>Agaricomycotina</taxon>
        <taxon>Agaricomycetes</taxon>
        <taxon>Agaricomycetidae</taxon>
        <taxon>Agaricales</taxon>
        <taxon>Marasmiineae</taxon>
        <taxon>Omphalotaceae</taxon>
        <taxon>Gymnopus</taxon>
    </lineage>
</organism>
<dbReference type="Proteomes" id="UP000799118">
    <property type="component" value="Unassembled WGS sequence"/>
</dbReference>
<evidence type="ECO:0000313" key="3">
    <source>
        <dbReference type="Proteomes" id="UP000799118"/>
    </source>
</evidence>
<feature type="region of interest" description="Disordered" evidence="1">
    <location>
        <begin position="66"/>
        <end position="92"/>
    </location>
</feature>
<reference evidence="2" key="1">
    <citation type="journal article" date="2019" name="Environ. Microbiol.">
        <title>Fungal ecological strategies reflected in gene transcription - a case study of two litter decomposers.</title>
        <authorList>
            <person name="Barbi F."/>
            <person name="Kohler A."/>
            <person name="Barry K."/>
            <person name="Baskaran P."/>
            <person name="Daum C."/>
            <person name="Fauchery L."/>
            <person name="Ihrmark K."/>
            <person name="Kuo A."/>
            <person name="LaButti K."/>
            <person name="Lipzen A."/>
            <person name="Morin E."/>
            <person name="Grigoriev I.V."/>
            <person name="Henrissat B."/>
            <person name="Lindahl B."/>
            <person name="Martin F."/>
        </authorList>
    </citation>
    <scope>NUCLEOTIDE SEQUENCE</scope>
    <source>
        <strain evidence="2">JB14</strain>
    </source>
</reference>
<evidence type="ECO:0000256" key="1">
    <source>
        <dbReference type="SAM" id="MobiDB-lite"/>
    </source>
</evidence>
<accession>A0A6A4H155</accession>
<proteinExistence type="predicted"/>
<dbReference type="EMBL" id="ML769623">
    <property type="protein sequence ID" value="KAE9391453.1"/>
    <property type="molecule type" value="Genomic_DNA"/>
</dbReference>
<name>A0A6A4H155_9AGAR</name>
<dbReference type="OrthoDB" id="3037695at2759"/>
<feature type="compositionally biased region" description="Low complexity" evidence="1">
    <location>
        <begin position="83"/>
        <end position="92"/>
    </location>
</feature>
<keyword evidence="3" id="KW-1185">Reference proteome</keyword>
<dbReference type="AlphaFoldDB" id="A0A6A4H155"/>
<gene>
    <name evidence="2" type="ORF">BT96DRAFT_945352</name>
</gene>
<evidence type="ECO:0000313" key="2">
    <source>
        <dbReference type="EMBL" id="KAE9391453.1"/>
    </source>
</evidence>